<feature type="domain" description="DUF6534" evidence="2">
    <location>
        <begin position="168"/>
        <end position="253"/>
    </location>
</feature>
<keyword evidence="1" id="KW-0812">Transmembrane</keyword>
<keyword evidence="4" id="KW-1185">Reference proteome</keyword>
<reference evidence="4" key="2">
    <citation type="submission" date="2015-01" db="EMBL/GenBank/DDBJ databases">
        <title>Evolutionary Origins and Diversification of the Mycorrhizal Mutualists.</title>
        <authorList>
            <consortium name="DOE Joint Genome Institute"/>
            <consortium name="Mycorrhizal Genomics Consortium"/>
            <person name="Kohler A."/>
            <person name="Kuo A."/>
            <person name="Nagy L.G."/>
            <person name="Floudas D."/>
            <person name="Copeland A."/>
            <person name="Barry K.W."/>
            <person name="Cichocki N."/>
            <person name="Veneault-Fourrey C."/>
            <person name="LaButti K."/>
            <person name="Lindquist E.A."/>
            <person name="Lipzen A."/>
            <person name="Lundell T."/>
            <person name="Morin E."/>
            <person name="Murat C."/>
            <person name="Riley R."/>
            <person name="Ohm R."/>
            <person name="Sun H."/>
            <person name="Tunlid A."/>
            <person name="Henrissat B."/>
            <person name="Grigoriev I.V."/>
            <person name="Hibbett D.S."/>
            <person name="Martin F."/>
        </authorList>
    </citation>
    <scope>NUCLEOTIDE SEQUENCE [LARGE SCALE GENOMIC DNA]</scope>
    <source>
        <strain evidence="4">h7</strain>
    </source>
</reference>
<gene>
    <name evidence="3" type="ORF">M413DRAFT_444635</name>
</gene>
<feature type="transmembrane region" description="Helical" evidence="1">
    <location>
        <begin position="12"/>
        <end position="36"/>
    </location>
</feature>
<keyword evidence="1" id="KW-0472">Membrane</keyword>
<feature type="transmembrane region" description="Helical" evidence="1">
    <location>
        <begin position="160"/>
        <end position="183"/>
    </location>
</feature>
<reference evidence="3 4" key="1">
    <citation type="submission" date="2014-04" db="EMBL/GenBank/DDBJ databases">
        <authorList>
            <consortium name="DOE Joint Genome Institute"/>
            <person name="Kuo A."/>
            <person name="Gay G."/>
            <person name="Dore J."/>
            <person name="Kohler A."/>
            <person name="Nagy L.G."/>
            <person name="Floudas D."/>
            <person name="Copeland A."/>
            <person name="Barry K.W."/>
            <person name="Cichocki N."/>
            <person name="Veneault-Fourrey C."/>
            <person name="LaButti K."/>
            <person name="Lindquist E.A."/>
            <person name="Lipzen A."/>
            <person name="Lundell T."/>
            <person name="Morin E."/>
            <person name="Murat C."/>
            <person name="Sun H."/>
            <person name="Tunlid A."/>
            <person name="Henrissat B."/>
            <person name="Grigoriev I.V."/>
            <person name="Hibbett D.S."/>
            <person name="Martin F."/>
            <person name="Nordberg H.P."/>
            <person name="Cantor M.N."/>
            <person name="Hua S.X."/>
        </authorList>
    </citation>
    <scope>NUCLEOTIDE SEQUENCE [LARGE SCALE GENOMIC DNA]</scope>
    <source>
        <strain evidence="4">h7</strain>
    </source>
</reference>
<dbReference type="OrthoDB" id="2535105at2759"/>
<feature type="transmembrane region" description="Helical" evidence="1">
    <location>
        <begin position="48"/>
        <end position="67"/>
    </location>
</feature>
<dbReference type="Proteomes" id="UP000053424">
    <property type="component" value="Unassembled WGS sequence"/>
</dbReference>
<protein>
    <recommendedName>
        <fullName evidence="2">DUF6534 domain-containing protein</fullName>
    </recommendedName>
</protein>
<evidence type="ECO:0000256" key="1">
    <source>
        <dbReference type="SAM" id="Phobius"/>
    </source>
</evidence>
<proteinExistence type="predicted"/>
<evidence type="ECO:0000313" key="3">
    <source>
        <dbReference type="EMBL" id="KIM42171.1"/>
    </source>
</evidence>
<name>A0A0C3CF09_HEBCY</name>
<feature type="transmembrane region" description="Helical" evidence="1">
    <location>
        <begin position="121"/>
        <end position="140"/>
    </location>
</feature>
<organism evidence="3 4">
    <name type="scientific">Hebeloma cylindrosporum</name>
    <dbReference type="NCBI Taxonomy" id="76867"/>
    <lineage>
        <taxon>Eukaryota</taxon>
        <taxon>Fungi</taxon>
        <taxon>Dikarya</taxon>
        <taxon>Basidiomycota</taxon>
        <taxon>Agaricomycotina</taxon>
        <taxon>Agaricomycetes</taxon>
        <taxon>Agaricomycetidae</taxon>
        <taxon>Agaricales</taxon>
        <taxon>Agaricineae</taxon>
        <taxon>Hymenogastraceae</taxon>
        <taxon>Hebeloma</taxon>
    </lineage>
</organism>
<dbReference type="Pfam" id="PF20152">
    <property type="entry name" value="DUF6534"/>
    <property type="match status" value="1"/>
</dbReference>
<dbReference type="AlphaFoldDB" id="A0A0C3CF09"/>
<sequence>MAVTATIENTLGAVFLGLIGWAILFGAISIQVFLYYSNFPDDRRLQKIIVGALMAVSMVHLAFPIYTTYISLISNFGNTNSQMAVSWIIKVQTSLDSAIILTVKGLYTWRVYTLGKHFSRMWSLVVVAVAAMGWAFGIAVSVEFNKIEEWNDIYRFRTLLFTSLAVLMTTDIVLAGSLCYYLHKSRSIYTRTNGVLVRIMHYAIVCGFFTSAFATANLICATTIPDTYVHIGIEYLLPRLHVFSYMSLLNARKTVSERDDSSFNVSRMLNEISRFDSG</sequence>
<dbReference type="HOGENOM" id="CLU_046025_5_3_1"/>
<evidence type="ECO:0000313" key="4">
    <source>
        <dbReference type="Proteomes" id="UP000053424"/>
    </source>
</evidence>
<dbReference type="PANTHER" id="PTHR40465:SF1">
    <property type="entry name" value="DUF6534 DOMAIN-CONTAINING PROTEIN"/>
    <property type="match status" value="1"/>
</dbReference>
<keyword evidence="1" id="KW-1133">Transmembrane helix</keyword>
<feature type="transmembrane region" description="Helical" evidence="1">
    <location>
        <begin position="195"/>
        <end position="214"/>
    </location>
</feature>
<accession>A0A0C3CF09</accession>
<dbReference type="InterPro" id="IPR045339">
    <property type="entry name" value="DUF6534"/>
</dbReference>
<dbReference type="EMBL" id="KN831778">
    <property type="protein sequence ID" value="KIM42171.1"/>
    <property type="molecule type" value="Genomic_DNA"/>
</dbReference>
<dbReference type="PANTHER" id="PTHR40465">
    <property type="entry name" value="CHROMOSOME 1, WHOLE GENOME SHOTGUN SEQUENCE"/>
    <property type="match status" value="1"/>
</dbReference>
<evidence type="ECO:0000259" key="2">
    <source>
        <dbReference type="Pfam" id="PF20152"/>
    </source>
</evidence>
<dbReference type="STRING" id="686832.A0A0C3CF09"/>